<proteinExistence type="predicted"/>
<protein>
    <submittedName>
        <fullName evidence="2">VOC family protein</fullName>
    </submittedName>
</protein>
<dbReference type="PANTHER" id="PTHR36503">
    <property type="entry name" value="BLR2520 PROTEIN"/>
    <property type="match status" value="1"/>
</dbReference>
<sequence length="132" mass="13830">MAFAVALPIADRRAAHDFYRAAFDLQPIGELADDGLPEPLQFVLAPGAMLVLVPTGGFGWVTADHDVAAPGTSECLLNRLVGSPAEVDALTERARAAGAVVKVEPGDPGWGHQSTVADPDGHLWLIQVDPGR</sequence>
<dbReference type="Proteomes" id="UP001500928">
    <property type="component" value="Unassembled WGS sequence"/>
</dbReference>
<gene>
    <name evidence="2" type="ORF">GCM10023200_12280</name>
</gene>
<reference evidence="3" key="1">
    <citation type="journal article" date="2019" name="Int. J. Syst. Evol. Microbiol.">
        <title>The Global Catalogue of Microorganisms (GCM) 10K type strain sequencing project: providing services to taxonomists for standard genome sequencing and annotation.</title>
        <authorList>
            <consortium name="The Broad Institute Genomics Platform"/>
            <consortium name="The Broad Institute Genome Sequencing Center for Infectious Disease"/>
            <person name="Wu L."/>
            <person name="Ma J."/>
        </authorList>
    </citation>
    <scope>NUCLEOTIDE SEQUENCE [LARGE SCALE GENOMIC DNA]</scope>
    <source>
        <strain evidence="3">JCM 17979</strain>
    </source>
</reference>
<dbReference type="InterPro" id="IPR004360">
    <property type="entry name" value="Glyas_Fos-R_dOase_dom"/>
</dbReference>
<keyword evidence="3" id="KW-1185">Reference proteome</keyword>
<evidence type="ECO:0000259" key="1">
    <source>
        <dbReference type="PROSITE" id="PS51819"/>
    </source>
</evidence>
<evidence type="ECO:0000313" key="3">
    <source>
        <dbReference type="Proteomes" id="UP001500928"/>
    </source>
</evidence>
<feature type="domain" description="VOC" evidence="1">
    <location>
        <begin position="1"/>
        <end position="129"/>
    </location>
</feature>
<dbReference type="CDD" id="cd06587">
    <property type="entry name" value="VOC"/>
    <property type="match status" value="1"/>
</dbReference>
<dbReference type="EMBL" id="BAABHO010000007">
    <property type="protein sequence ID" value="GAA4780569.1"/>
    <property type="molecule type" value="Genomic_DNA"/>
</dbReference>
<dbReference type="RefSeq" id="WP_345411865.1">
    <property type="nucleotide sequence ID" value="NZ_BAABHO010000007.1"/>
</dbReference>
<dbReference type="PANTHER" id="PTHR36503:SF3">
    <property type="entry name" value="BLR0126 PROTEIN"/>
    <property type="match status" value="1"/>
</dbReference>
<accession>A0ABP9AHF5</accession>
<dbReference type="PROSITE" id="PS51819">
    <property type="entry name" value="VOC"/>
    <property type="match status" value="1"/>
</dbReference>
<comment type="caution">
    <text evidence="2">The sequence shown here is derived from an EMBL/GenBank/DDBJ whole genome shotgun (WGS) entry which is preliminary data.</text>
</comment>
<dbReference type="InterPro" id="IPR037523">
    <property type="entry name" value="VOC_core"/>
</dbReference>
<dbReference type="Gene3D" id="3.10.180.10">
    <property type="entry name" value="2,3-Dihydroxybiphenyl 1,2-Dioxygenase, domain 1"/>
    <property type="match status" value="1"/>
</dbReference>
<evidence type="ECO:0000313" key="2">
    <source>
        <dbReference type="EMBL" id="GAA4780569.1"/>
    </source>
</evidence>
<name>A0ABP9AHF5_9PSEU</name>
<organism evidence="2 3">
    <name type="scientific">Actinomycetospora chlora</name>
    <dbReference type="NCBI Taxonomy" id="663608"/>
    <lineage>
        <taxon>Bacteria</taxon>
        <taxon>Bacillati</taxon>
        <taxon>Actinomycetota</taxon>
        <taxon>Actinomycetes</taxon>
        <taxon>Pseudonocardiales</taxon>
        <taxon>Pseudonocardiaceae</taxon>
        <taxon>Actinomycetospora</taxon>
    </lineage>
</organism>
<dbReference type="SUPFAM" id="SSF54593">
    <property type="entry name" value="Glyoxalase/Bleomycin resistance protein/Dihydroxybiphenyl dioxygenase"/>
    <property type="match status" value="1"/>
</dbReference>
<dbReference type="InterPro" id="IPR029068">
    <property type="entry name" value="Glyas_Bleomycin-R_OHBP_Dase"/>
</dbReference>
<dbReference type="Pfam" id="PF00903">
    <property type="entry name" value="Glyoxalase"/>
    <property type="match status" value="1"/>
</dbReference>